<dbReference type="AlphaFoldDB" id="A0AAD9ARQ2"/>
<accession>A0AAD9ARQ2</accession>
<protein>
    <submittedName>
        <fullName evidence="2">Uncharacterized protein</fullName>
    </submittedName>
</protein>
<dbReference type="EMBL" id="JAQOWY010000057">
    <property type="protein sequence ID" value="KAK1853326.1"/>
    <property type="molecule type" value="Genomic_DNA"/>
</dbReference>
<evidence type="ECO:0000313" key="3">
    <source>
        <dbReference type="Proteomes" id="UP001243330"/>
    </source>
</evidence>
<dbReference type="Proteomes" id="UP001243330">
    <property type="component" value="Unassembled WGS sequence"/>
</dbReference>
<keyword evidence="3" id="KW-1185">Reference proteome</keyword>
<gene>
    <name evidence="2" type="ORF">CCHR01_04062</name>
</gene>
<name>A0AAD9ARQ2_9PEZI</name>
<evidence type="ECO:0000313" key="2">
    <source>
        <dbReference type="EMBL" id="KAK1853326.1"/>
    </source>
</evidence>
<feature type="region of interest" description="Disordered" evidence="1">
    <location>
        <begin position="1"/>
        <end position="22"/>
    </location>
</feature>
<comment type="caution">
    <text evidence="2">The sequence shown here is derived from an EMBL/GenBank/DDBJ whole genome shotgun (WGS) entry which is preliminary data.</text>
</comment>
<proteinExistence type="predicted"/>
<reference evidence="2" key="1">
    <citation type="submission" date="2023-01" db="EMBL/GenBank/DDBJ databases">
        <title>Colletotrichum chrysophilum M932 genome sequence.</title>
        <authorList>
            <person name="Baroncelli R."/>
        </authorList>
    </citation>
    <scope>NUCLEOTIDE SEQUENCE</scope>
    <source>
        <strain evidence="2">M932</strain>
    </source>
</reference>
<organism evidence="2 3">
    <name type="scientific">Colletotrichum chrysophilum</name>
    <dbReference type="NCBI Taxonomy" id="1836956"/>
    <lineage>
        <taxon>Eukaryota</taxon>
        <taxon>Fungi</taxon>
        <taxon>Dikarya</taxon>
        <taxon>Ascomycota</taxon>
        <taxon>Pezizomycotina</taxon>
        <taxon>Sordariomycetes</taxon>
        <taxon>Hypocreomycetidae</taxon>
        <taxon>Glomerellales</taxon>
        <taxon>Glomerellaceae</taxon>
        <taxon>Colletotrichum</taxon>
        <taxon>Colletotrichum gloeosporioides species complex</taxon>
    </lineage>
</organism>
<sequence>MSLTGTKHQHVVGDTVSHDLSHRRGPRVSLHFTDPFTLIRRHANAATVPPPLTHVTGAVSLG</sequence>
<evidence type="ECO:0000256" key="1">
    <source>
        <dbReference type="SAM" id="MobiDB-lite"/>
    </source>
</evidence>